<keyword evidence="2" id="KW-0732">Signal</keyword>
<dbReference type="Pfam" id="PF14346">
    <property type="entry name" value="DUF4398"/>
    <property type="match status" value="1"/>
</dbReference>
<dbReference type="HOGENOM" id="CLU_1208366_0_0_7"/>
<keyword evidence="5" id="KW-1185">Reference proteome</keyword>
<feature type="signal peptide" evidence="2">
    <location>
        <begin position="1"/>
        <end position="20"/>
    </location>
</feature>
<reference evidence="4 5" key="2">
    <citation type="journal article" date="2010" name="BMC Genomics">
        <title>The genome of Geobacter bemidjiensis, exemplar for the subsurface clade of Geobacter species that predominate in Fe(III)-reducing subsurface environments.</title>
        <authorList>
            <person name="Aklujkar M."/>
            <person name="Young N.D."/>
            <person name="Holmes D."/>
            <person name="Chavan M."/>
            <person name="Risso C."/>
            <person name="Kiss H.E."/>
            <person name="Han C.S."/>
            <person name="Land M.L."/>
            <person name="Lovley D.R."/>
        </authorList>
    </citation>
    <scope>NUCLEOTIDE SEQUENCE [LARGE SCALE GENOMIC DNA]</scope>
    <source>
        <strain evidence="5">ATCC BAA-1014 / DSM 16622 / JCM 12645 / Bem</strain>
    </source>
</reference>
<evidence type="ECO:0000313" key="4">
    <source>
        <dbReference type="EMBL" id="ACH39905.1"/>
    </source>
</evidence>
<evidence type="ECO:0000256" key="2">
    <source>
        <dbReference type="SAM" id="SignalP"/>
    </source>
</evidence>
<dbReference type="InterPro" id="IPR025511">
    <property type="entry name" value="DUF4398"/>
</dbReference>
<dbReference type="InterPro" id="IPR018392">
    <property type="entry name" value="LysM"/>
</dbReference>
<evidence type="ECO:0000256" key="1">
    <source>
        <dbReference type="SAM" id="MobiDB-lite"/>
    </source>
</evidence>
<dbReference type="SMART" id="SM00257">
    <property type="entry name" value="LysM"/>
    <property type="match status" value="1"/>
</dbReference>
<dbReference type="RefSeq" id="WP_012531330.1">
    <property type="nucleotide sequence ID" value="NC_011146.1"/>
</dbReference>
<evidence type="ECO:0000259" key="3">
    <source>
        <dbReference type="PROSITE" id="PS51782"/>
    </source>
</evidence>
<dbReference type="Gene3D" id="3.10.350.10">
    <property type="entry name" value="LysM domain"/>
    <property type="match status" value="1"/>
</dbReference>
<dbReference type="Pfam" id="PF01476">
    <property type="entry name" value="LysM"/>
    <property type="match status" value="1"/>
</dbReference>
<dbReference type="OrthoDB" id="370541at2"/>
<proteinExistence type="predicted"/>
<dbReference type="STRING" id="404380.Gbem_2902"/>
<keyword evidence="4" id="KW-0449">Lipoprotein</keyword>
<accession>B5EIV0</accession>
<name>B5EIV0_CITBB</name>
<dbReference type="eggNOG" id="COG1652">
    <property type="taxonomic scope" value="Bacteria"/>
</dbReference>
<feature type="compositionally biased region" description="Basic and acidic residues" evidence="1">
    <location>
        <begin position="97"/>
        <end position="144"/>
    </location>
</feature>
<dbReference type="InterPro" id="IPR036779">
    <property type="entry name" value="LysM_dom_sf"/>
</dbReference>
<dbReference type="PANTHER" id="PTHR34700">
    <property type="entry name" value="POTASSIUM BINDING PROTEIN KBP"/>
    <property type="match status" value="1"/>
</dbReference>
<dbReference type="PROSITE" id="PS51782">
    <property type="entry name" value="LYSM"/>
    <property type="match status" value="1"/>
</dbReference>
<organism evidence="4 5">
    <name type="scientific">Citrifermentans bemidjiense (strain ATCC BAA-1014 / DSM 16622 / JCM 12645 / Bem)</name>
    <name type="common">Geobacter bemidjiensis</name>
    <dbReference type="NCBI Taxonomy" id="404380"/>
    <lineage>
        <taxon>Bacteria</taxon>
        <taxon>Pseudomonadati</taxon>
        <taxon>Thermodesulfobacteriota</taxon>
        <taxon>Desulfuromonadia</taxon>
        <taxon>Geobacterales</taxon>
        <taxon>Geobacteraceae</taxon>
        <taxon>Citrifermentans</taxon>
    </lineage>
</organism>
<evidence type="ECO:0000313" key="5">
    <source>
        <dbReference type="Proteomes" id="UP000008825"/>
    </source>
</evidence>
<feature type="domain" description="LysM" evidence="3">
    <location>
        <begin position="157"/>
        <end position="208"/>
    </location>
</feature>
<sequence length="230" mass="26733">MKLAVRFITLLLVISAAACATQPPRFRDEASARLEQLRLQGGERLHPNEYAGTLQAFFKGDSLLLANEREEADRYFELTLLKAELLEKTLNEEKAREQAARERAEEEKRRAEREKKALEEADRRARAKAAAEERAKREAAEVERRKPKPQKEPQLVASYTVRRGESLPLIASRPEVYGDRVLWPLLYRANRDQIRDPRHIWPGQVLRIPRNQGRDDISEARRYAQEHPLH</sequence>
<dbReference type="Proteomes" id="UP000008825">
    <property type="component" value="Chromosome"/>
</dbReference>
<dbReference type="InterPro" id="IPR052196">
    <property type="entry name" value="Bact_Kbp"/>
</dbReference>
<feature type="chain" id="PRO_5002832607" evidence="2">
    <location>
        <begin position="21"/>
        <end position="230"/>
    </location>
</feature>
<dbReference type="PROSITE" id="PS51257">
    <property type="entry name" value="PROKAR_LIPOPROTEIN"/>
    <property type="match status" value="1"/>
</dbReference>
<dbReference type="AlphaFoldDB" id="B5EIV0"/>
<reference evidence="4 5" key="1">
    <citation type="submission" date="2008-07" db="EMBL/GenBank/DDBJ databases">
        <title>Complete sequence of Geobacter bemidjiensis BEM.</title>
        <authorList>
            <consortium name="US DOE Joint Genome Institute"/>
            <person name="Lucas S."/>
            <person name="Copeland A."/>
            <person name="Lapidus A."/>
            <person name="Glavina del Rio T."/>
            <person name="Dalin E."/>
            <person name="Tice H."/>
            <person name="Bruce D."/>
            <person name="Goodwin L."/>
            <person name="Pitluck S."/>
            <person name="Kiss H."/>
            <person name="Brettin T."/>
            <person name="Detter J.C."/>
            <person name="Han C."/>
            <person name="Kuske C.R."/>
            <person name="Schmutz J."/>
            <person name="Larimer F."/>
            <person name="Land M."/>
            <person name="Hauser L."/>
            <person name="Kyrpides N."/>
            <person name="Lykidis A."/>
            <person name="Lovley D."/>
            <person name="Richardson P."/>
        </authorList>
    </citation>
    <scope>NUCLEOTIDE SEQUENCE [LARGE SCALE GENOMIC DNA]</scope>
    <source>
        <strain evidence="5">ATCC BAA-1014 / DSM 16622 / JCM 12645 / Bem</strain>
    </source>
</reference>
<gene>
    <name evidence="4" type="ordered locus">Gbem_2902</name>
</gene>
<dbReference type="SUPFAM" id="SSF54106">
    <property type="entry name" value="LysM domain"/>
    <property type="match status" value="1"/>
</dbReference>
<feature type="region of interest" description="Disordered" evidence="1">
    <location>
        <begin position="97"/>
        <end position="154"/>
    </location>
</feature>
<dbReference type="KEGG" id="gbm:Gbem_2902"/>
<dbReference type="EMBL" id="CP001124">
    <property type="protein sequence ID" value="ACH39905.1"/>
    <property type="molecule type" value="Genomic_DNA"/>
</dbReference>
<dbReference type="PANTHER" id="PTHR34700:SF4">
    <property type="entry name" value="PHAGE-LIKE ELEMENT PBSX PROTEIN XKDP"/>
    <property type="match status" value="1"/>
</dbReference>
<protein>
    <submittedName>
        <fullName evidence="4">LysM domain lipoprotein</fullName>
    </submittedName>
</protein>